<evidence type="ECO:0000313" key="2">
    <source>
        <dbReference type="Proteomes" id="UP000683925"/>
    </source>
</evidence>
<gene>
    <name evidence="1" type="ORF">POCTA_138.1.T0070252</name>
</gene>
<dbReference type="AlphaFoldDB" id="A0A8S1S467"/>
<protein>
    <submittedName>
        <fullName evidence="1">Uncharacterized protein</fullName>
    </submittedName>
</protein>
<accession>A0A8S1S467</accession>
<dbReference type="EMBL" id="CAJJDP010000006">
    <property type="protein sequence ID" value="CAD8136161.1"/>
    <property type="molecule type" value="Genomic_DNA"/>
</dbReference>
<evidence type="ECO:0000313" key="1">
    <source>
        <dbReference type="EMBL" id="CAD8136161.1"/>
    </source>
</evidence>
<proteinExistence type="predicted"/>
<comment type="caution">
    <text evidence="1">The sequence shown here is derived from an EMBL/GenBank/DDBJ whole genome shotgun (WGS) entry which is preliminary data.</text>
</comment>
<keyword evidence="2" id="KW-1185">Reference proteome</keyword>
<organism evidence="1 2">
    <name type="scientific">Paramecium octaurelia</name>
    <dbReference type="NCBI Taxonomy" id="43137"/>
    <lineage>
        <taxon>Eukaryota</taxon>
        <taxon>Sar</taxon>
        <taxon>Alveolata</taxon>
        <taxon>Ciliophora</taxon>
        <taxon>Intramacronucleata</taxon>
        <taxon>Oligohymenophorea</taxon>
        <taxon>Peniculida</taxon>
        <taxon>Parameciidae</taxon>
        <taxon>Paramecium</taxon>
    </lineage>
</organism>
<sequence>MVGAGFLNLHTLHSNCTQKYTQYFSFGIHNSVLSNYVIRLMKITFIFYNCIHQTQLKTLKREQILVICLNNYNIHNLIYILNYWHCRHNSFECIQIYDTCNRYQMFQKLIIIHDHLF</sequence>
<dbReference type="Proteomes" id="UP000683925">
    <property type="component" value="Unassembled WGS sequence"/>
</dbReference>
<reference evidence="1" key="1">
    <citation type="submission" date="2021-01" db="EMBL/GenBank/DDBJ databases">
        <authorList>
            <consortium name="Genoscope - CEA"/>
            <person name="William W."/>
        </authorList>
    </citation>
    <scope>NUCLEOTIDE SEQUENCE</scope>
</reference>
<name>A0A8S1S467_PAROT</name>